<dbReference type="PROSITE" id="PS51194">
    <property type="entry name" value="HELICASE_CTER"/>
    <property type="match status" value="1"/>
</dbReference>
<dbReference type="GO" id="GO:0005829">
    <property type="term" value="C:cytosol"/>
    <property type="evidence" value="ECO:0007669"/>
    <property type="project" value="TreeGrafter"/>
</dbReference>
<reference evidence="3 4" key="1">
    <citation type="journal article" date="2016" name="Environ. Microbiol.">
        <title>New Methyloceanibacter diversity from North Sea sediments includes methanotroph containing solely the soluble methane monooxygenase.</title>
        <authorList>
            <person name="Vekeman B."/>
            <person name="Kerckhof F.M."/>
            <person name="Cremers G."/>
            <person name="de Vos P."/>
            <person name="Vandamme P."/>
            <person name="Boon N."/>
            <person name="Op den Camp H.J."/>
            <person name="Heylen K."/>
        </authorList>
    </citation>
    <scope>NUCLEOTIDE SEQUENCE [LARGE SCALE GENOMIC DNA]</scope>
    <source>
        <strain evidence="3 4">R-67176</strain>
    </source>
</reference>
<dbReference type="InterPro" id="IPR006935">
    <property type="entry name" value="Helicase/UvrB_N"/>
</dbReference>
<sequence length="509" mass="55384">MVSGSGQMRLALDRLEIDLPELVLGPIKYDIGEAVQLLRPGEKACVEREYEIQVSPRVKERCLLLSNGERIIVTERKKLALPVGIDGILRGTCPGVYEWLSHVEIERAKQTLGTKSVSATWKDSFSYHSRDDTGLPEEGLRAPQLGALHAVGAHWSLSSTPATIVMPTGTGKTETMLAILVAQRINKLLVAVPSKALRSQIAGKFRSLGKLRSLGVVPNSIANPVVGIARRRPKNEAELQLFKDCNVVVGVVSSLSGGTATNFLDRIAGIMDVLVVDEAHHVKASTWQILRQSFNDKKVLQFTATPFRGDGELVDGKVIYSYPLKQAQADGYFQKIEFLPVYKVDFDAGDEEIAKVAVGRLREDIAKGLPHQVIARCGRKDRAESVCEIYERIAADLKPILIHSDIEDNDERVAKVRSGEAKIVVCVNMLGEGIDIPQLKIAAVHDLHQSLAVLLQFVGRITRGGDGDLGNASVVANIAVPSIPTPSSGCIARRGLELVAARIQFRGRA</sequence>
<accession>A0A1E3VKA4</accession>
<evidence type="ECO:0000313" key="3">
    <source>
        <dbReference type="EMBL" id="ODR93944.1"/>
    </source>
</evidence>
<dbReference type="Pfam" id="PF04851">
    <property type="entry name" value="ResIII"/>
    <property type="match status" value="1"/>
</dbReference>
<keyword evidence="4" id="KW-1185">Reference proteome</keyword>
<dbReference type="AlphaFoldDB" id="A0A1E3VKA4"/>
<evidence type="ECO:0008006" key="5">
    <source>
        <dbReference type="Google" id="ProtNLM"/>
    </source>
</evidence>
<dbReference type="PANTHER" id="PTHR47396:SF1">
    <property type="entry name" value="ATP-DEPENDENT HELICASE IRC3-RELATED"/>
    <property type="match status" value="1"/>
</dbReference>
<dbReference type="PANTHER" id="PTHR47396">
    <property type="entry name" value="TYPE I RESTRICTION ENZYME ECOKI R PROTEIN"/>
    <property type="match status" value="1"/>
</dbReference>
<dbReference type="InterPro" id="IPR014001">
    <property type="entry name" value="Helicase_ATP-bd"/>
</dbReference>
<dbReference type="SMART" id="SM00487">
    <property type="entry name" value="DEXDc"/>
    <property type="match status" value="1"/>
</dbReference>
<feature type="domain" description="Helicase ATP-binding" evidence="1">
    <location>
        <begin position="153"/>
        <end position="324"/>
    </location>
</feature>
<dbReference type="SMART" id="SM00490">
    <property type="entry name" value="HELICc"/>
    <property type="match status" value="1"/>
</dbReference>
<dbReference type="STRING" id="1774970.AUC70_10070"/>
<dbReference type="Gene3D" id="3.40.50.300">
    <property type="entry name" value="P-loop containing nucleotide triphosphate hydrolases"/>
    <property type="match status" value="2"/>
</dbReference>
<evidence type="ECO:0000259" key="1">
    <source>
        <dbReference type="PROSITE" id="PS51192"/>
    </source>
</evidence>
<dbReference type="InterPro" id="IPR001650">
    <property type="entry name" value="Helicase_C-like"/>
</dbReference>
<comment type="caution">
    <text evidence="3">The sequence shown here is derived from an EMBL/GenBank/DDBJ whole genome shotgun (WGS) entry which is preliminary data.</text>
</comment>
<dbReference type="InterPro" id="IPR027417">
    <property type="entry name" value="P-loop_NTPase"/>
</dbReference>
<evidence type="ECO:0000259" key="2">
    <source>
        <dbReference type="PROSITE" id="PS51194"/>
    </source>
</evidence>
<gene>
    <name evidence="3" type="ORF">AUC70_10070</name>
</gene>
<name>A0A1E3VKA4_9HYPH</name>
<proteinExistence type="predicted"/>
<dbReference type="Pfam" id="PF00271">
    <property type="entry name" value="Helicase_C"/>
    <property type="match status" value="1"/>
</dbReference>
<feature type="domain" description="Helicase C-terminal" evidence="2">
    <location>
        <begin position="360"/>
        <end position="509"/>
    </location>
</feature>
<dbReference type="GO" id="GO:0005524">
    <property type="term" value="F:ATP binding"/>
    <property type="evidence" value="ECO:0007669"/>
    <property type="project" value="InterPro"/>
</dbReference>
<dbReference type="PROSITE" id="PS51192">
    <property type="entry name" value="HELICASE_ATP_BIND_1"/>
    <property type="match status" value="1"/>
</dbReference>
<organism evidence="3 4">
    <name type="scientific">Methyloceanibacter stevinii</name>
    <dbReference type="NCBI Taxonomy" id="1774970"/>
    <lineage>
        <taxon>Bacteria</taxon>
        <taxon>Pseudomonadati</taxon>
        <taxon>Pseudomonadota</taxon>
        <taxon>Alphaproteobacteria</taxon>
        <taxon>Hyphomicrobiales</taxon>
        <taxon>Hyphomicrobiaceae</taxon>
        <taxon>Methyloceanibacter</taxon>
    </lineage>
</organism>
<dbReference type="GO" id="GO:0016787">
    <property type="term" value="F:hydrolase activity"/>
    <property type="evidence" value="ECO:0007669"/>
    <property type="project" value="InterPro"/>
</dbReference>
<dbReference type="GO" id="GO:0003677">
    <property type="term" value="F:DNA binding"/>
    <property type="evidence" value="ECO:0007669"/>
    <property type="project" value="InterPro"/>
</dbReference>
<dbReference type="SUPFAM" id="SSF52540">
    <property type="entry name" value="P-loop containing nucleoside triphosphate hydrolases"/>
    <property type="match status" value="1"/>
</dbReference>
<dbReference type="Proteomes" id="UP000094172">
    <property type="component" value="Unassembled WGS sequence"/>
</dbReference>
<dbReference type="EMBL" id="LPWE01000013">
    <property type="protein sequence ID" value="ODR93944.1"/>
    <property type="molecule type" value="Genomic_DNA"/>
</dbReference>
<dbReference type="CDD" id="cd18785">
    <property type="entry name" value="SF2_C"/>
    <property type="match status" value="1"/>
</dbReference>
<protein>
    <recommendedName>
        <fullName evidence="5">Helicase ATP-binding domain-containing protein</fullName>
    </recommendedName>
</protein>
<evidence type="ECO:0000313" key="4">
    <source>
        <dbReference type="Proteomes" id="UP000094172"/>
    </source>
</evidence>
<dbReference type="CDD" id="cd17926">
    <property type="entry name" value="DEXHc_RE"/>
    <property type="match status" value="1"/>
</dbReference>
<dbReference type="InterPro" id="IPR050742">
    <property type="entry name" value="Helicase_Restrict-Modif_Enz"/>
</dbReference>